<evidence type="ECO:0000259" key="2">
    <source>
        <dbReference type="PROSITE" id="PS50157"/>
    </source>
</evidence>
<protein>
    <recommendedName>
        <fullName evidence="2">C2H2-type domain-containing protein</fullName>
    </recommendedName>
</protein>
<dbReference type="PROSITE" id="PS50157">
    <property type="entry name" value="ZINC_FINGER_C2H2_2"/>
    <property type="match status" value="1"/>
</dbReference>
<dbReference type="PROSITE" id="PS00028">
    <property type="entry name" value="ZINC_FINGER_C2H2_1"/>
    <property type="match status" value="1"/>
</dbReference>
<accession>A0A2I0TF25</accession>
<dbReference type="AlphaFoldDB" id="A0A2I0TF25"/>
<organism evidence="3 4">
    <name type="scientific">Limosa lapponica baueri</name>
    <dbReference type="NCBI Taxonomy" id="1758121"/>
    <lineage>
        <taxon>Eukaryota</taxon>
        <taxon>Metazoa</taxon>
        <taxon>Chordata</taxon>
        <taxon>Craniata</taxon>
        <taxon>Vertebrata</taxon>
        <taxon>Euteleostomi</taxon>
        <taxon>Archelosauria</taxon>
        <taxon>Archosauria</taxon>
        <taxon>Dinosauria</taxon>
        <taxon>Saurischia</taxon>
        <taxon>Theropoda</taxon>
        <taxon>Coelurosauria</taxon>
        <taxon>Aves</taxon>
        <taxon>Neognathae</taxon>
        <taxon>Neoaves</taxon>
        <taxon>Charadriiformes</taxon>
        <taxon>Scolopacidae</taxon>
        <taxon>Limosa</taxon>
    </lineage>
</organism>
<reference evidence="4" key="1">
    <citation type="submission" date="2017-11" db="EMBL/GenBank/DDBJ databases">
        <authorList>
            <person name="Lima N.C."/>
            <person name="Parody-Merino A.M."/>
            <person name="Battley P.F."/>
            <person name="Fidler A.E."/>
            <person name="Prosdocimi F."/>
        </authorList>
    </citation>
    <scope>NUCLEOTIDE SEQUENCE [LARGE SCALE GENOMIC DNA]</scope>
</reference>
<dbReference type="InterPro" id="IPR036236">
    <property type="entry name" value="Znf_C2H2_sf"/>
</dbReference>
<keyword evidence="1" id="KW-0862">Zinc</keyword>
<name>A0A2I0TF25_LIMLA</name>
<dbReference type="GO" id="GO:0008270">
    <property type="term" value="F:zinc ion binding"/>
    <property type="evidence" value="ECO:0007669"/>
    <property type="project" value="UniProtKB-KW"/>
</dbReference>
<dbReference type="SUPFAM" id="SSF57667">
    <property type="entry name" value="beta-beta-alpha zinc fingers"/>
    <property type="match status" value="1"/>
</dbReference>
<evidence type="ECO:0000313" key="4">
    <source>
        <dbReference type="Proteomes" id="UP000233556"/>
    </source>
</evidence>
<dbReference type="EMBL" id="KZ511320">
    <property type="protein sequence ID" value="PKU32423.1"/>
    <property type="molecule type" value="Genomic_DNA"/>
</dbReference>
<evidence type="ECO:0000313" key="3">
    <source>
        <dbReference type="EMBL" id="PKU32423.1"/>
    </source>
</evidence>
<proteinExistence type="predicted"/>
<sequence>MLVFSVEGAPENRADPYDQAVIAADEVKEEEPEPFQKIGPKTGNYTCEFCGKQYKYYTPYQEHVALHAPINRVRNAVDGREFEKPVQDHYGLAGPEFLDWELHAAEVFSRHITPTCLSPSWVPGSPEPVKNDDVGILLLRSLYFSTDLSTGSRDVKKGEYGWR</sequence>
<keyword evidence="4" id="KW-1185">Reference proteome</keyword>
<dbReference type="InterPro" id="IPR013087">
    <property type="entry name" value="Znf_C2H2_type"/>
</dbReference>
<keyword evidence="1" id="KW-0863">Zinc-finger</keyword>
<dbReference type="Proteomes" id="UP000233556">
    <property type="component" value="Unassembled WGS sequence"/>
</dbReference>
<feature type="domain" description="C2H2-type" evidence="2">
    <location>
        <begin position="45"/>
        <end position="68"/>
    </location>
</feature>
<gene>
    <name evidence="3" type="ORF">llap_17273</name>
</gene>
<dbReference type="OrthoDB" id="10051975at2759"/>
<evidence type="ECO:0000256" key="1">
    <source>
        <dbReference type="PROSITE-ProRule" id="PRU00042"/>
    </source>
</evidence>
<keyword evidence="1" id="KW-0479">Metal-binding</keyword>
<reference evidence="4" key="2">
    <citation type="submission" date="2017-12" db="EMBL/GenBank/DDBJ databases">
        <title>Genome sequence of the Bar-tailed Godwit (Limosa lapponica baueri).</title>
        <authorList>
            <person name="Lima N.C.B."/>
            <person name="Parody-Merino A.M."/>
            <person name="Battley P.F."/>
            <person name="Fidler A.E."/>
            <person name="Prosdocimi F."/>
        </authorList>
    </citation>
    <scope>NUCLEOTIDE SEQUENCE [LARGE SCALE GENOMIC DNA]</scope>
</reference>